<dbReference type="GO" id="GO:0045454">
    <property type="term" value="P:cell redox homeostasis"/>
    <property type="evidence" value="ECO:0007669"/>
    <property type="project" value="InterPro"/>
</dbReference>
<name>A0A383VZR7_TETOB</name>
<keyword evidence="3 8" id="KW-0274">FAD</keyword>
<evidence type="ECO:0000256" key="9">
    <source>
        <dbReference type="PIRSR" id="PIRSR000350-4"/>
    </source>
</evidence>
<dbReference type="InterPro" id="IPR001100">
    <property type="entry name" value="Pyr_nuc-diS_OxRdtase"/>
</dbReference>
<dbReference type="Pfam" id="PF02852">
    <property type="entry name" value="Pyr_redox_dim"/>
    <property type="match status" value="1"/>
</dbReference>
<evidence type="ECO:0000256" key="7">
    <source>
        <dbReference type="PIRSR" id="PIRSR000350-2"/>
    </source>
</evidence>
<feature type="compositionally biased region" description="Basic and acidic residues" evidence="11">
    <location>
        <begin position="576"/>
        <end position="586"/>
    </location>
</feature>
<keyword evidence="2 10" id="KW-0285">Flavoprotein</keyword>
<evidence type="ECO:0000256" key="10">
    <source>
        <dbReference type="RuleBase" id="RU003691"/>
    </source>
</evidence>
<keyword evidence="8" id="KW-0520">NAD</keyword>
<dbReference type="STRING" id="3088.A0A383VZR7"/>
<evidence type="ECO:0000313" key="14">
    <source>
        <dbReference type="EMBL" id="SZX70332.1"/>
    </source>
</evidence>
<dbReference type="GO" id="GO:0004362">
    <property type="term" value="F:glutathione-disulfide reductase (NADPH) activity"/>
    <property type="evidence" value="ECO:0007669"/>
    <property type="project" value="TreeGrafter"/>
</dbReference>
<feature type="active site" description="Proton acceptor" evidence="7">
    <location>
        <position position="525"/>
    </location>
</feature>
<evidence type="ECO:0000256" key="6">
    <source>
        <dbReference type="ARBA" id="ARBA00023284"/>
    </source>
</evidence>
<dbReference type="PRINTS" id="PR00411">
    <property type="entry name" value="PNDRDTASEI"/>
</dbReference>
<feature type="compositionally biased region" description="Low complexity" evidence="11">
    <location>
        <begin position="37"/>
        <end position="59"/>
    </location>
</feature>
<dbReference type="SUPFAM" id="SSF51905">
    <property type="entry name" value="FAD/NAD(P)-binding domain"/>
    <property type="match status" value="1"/>
</dbReference>
<dbReference type="GO" id="GO:0034599">
    <property type="term" value="P:cellular response to oxidative stress"/>
    <property type="evidence" value="ECO:0007669"/>
    <property type="project" value="TreeGrafter"/>
</dbReference>
<accession>A0A383VZR7</accession>
<protein>
    <recommendedName>
        <fullName evidence="16">Glutathione-disulfide reductase</fullName>
    </recommendedName>
</protein>
<comment type="similarity">
    <text evidence="1 10">Belongs to the class-I pyridine nucleotide-disulfide oxidoreductase family.</text>
</comment>
<feature type="binding site" evidence="8">
    <location>
        <position position="118"/>
    </location>
    <ligand>
        <name>FAD</name>
        <dbReference type="ChEBI" id="CHEBI:57692"/>
    </ligand>
</feature>
<keyword evidence="15" id="KW-1185">Reference proteome</keyword>
<feature type="compositionally biased region" description="Polar residues" evidence="11">
    <location>
        <begin position="547"/>
        <end position="563"/>
    </location>
</feature>
<dbReference type="AlphaFoldDB" id="A0A383VZR7"/>
<keyword evidence="8" id="KW-0547">Nucleotide-binding</keyword>
<evidence type="ECO:0000256" key="3">
    <source>
        <dbReference type="ARBA" id="ARBA00022827"/>
    </source>
</evidence>
<comment type="cofactor">
    <cofactor evidence="8">
        <name>FAD</name>
        <dbReference type="ChEBI" id="CHEBI:57692"/>
    </cofactor>
    <text evidence="8">Binds 1 FAD per subunit.</text>
</comment>
<keyword evidence="6 10" id="KW-0676">Redox-active center</keyword>
<feature type="domain" description="FAD/NAD(P)-binding" evidence="13">
    <location>
        <begin position="62"/>
        <end position="401"/>
    </location>
</feature>
<dbReference type="GO" id="GO:0005829">
    <property type="term" value="C:cytosol"/>
    <property type="evidence" value="ECO:0007669"/>
    <property type="project" value="TreeGrafter"/>
</dbReference>
<dbReference type="PROSITE" id="PS00076">
    <property type="entry name" value="PYRIDINE_REDOX_1"/>
    <property type="match status" value="1"/>
</dbReference>
<evidence type="ECO:0000256" key="5">
    <source>
        <dbReference type="ARBA" id="ARBA00023157"/>
    </source>
</evidence>
<dbReference type="EMBL" id="FNXT01000985">
    <property type="protein sequence ID" value="SZX70332.1"/>
    <property type="molecule type" value="Genomic_DNA"/>
</dbReference>
<proteinExistence type="inferred from homology"/>
<feature type="region of interest" description="Disordered" evidence="11">
    <location>
        <begin position="34"/>
        <end position="59"/>
    </location>
</feature>
<evidence type="ECO:0000259" key="13">
    <source>
        <dbReference type="Pfam" id="PF07992"/>
    </source>
</evidence>
<dbReference type="Gene3D" id="3.50.50.60">
    <property type="entry name" value="FAD/NAD(P)-binding domain"/>
    <property type="match status" value="2"/>
</dbReference>
<dbReference type="PRINTS" id="PR00368">
    <property type="entry name" value="FADPNR"/>
</dbReference>
<feature type="binding site" evidence="8">
    <location>
        <position position="182"/>
    </location>
    <ligand>
        <name>FAD</name>
        <dbReference type="ChEBI" id="CHEBI:57692"/>
    </ligand>
</feature>
<feature type="binding site" evidence="8">
    <location>
        <position position="345"/>
    </location>
    <ligand>
        <name>NAD(+)</name>
        <dbReference type="ChEBI" id="CHEBI:57540"/>
    </ligand>
</feature>
<dbReference type="InterPro" id="IPR023753">
    <property type="entry name" value="FAD/NAD-binding_dom"/>
</dbReference>
<feature type="domain" description="Pyridine nucleotide-disulphide oxidoreductase dimerisation" evidence="12">
    <location>
        <begin position="421"/>
        <end position="532"/>
    </location>
</feature>
<dbReference type="GO" id="GO:0005739">
    <property type="term" value="C:mitochondrion"/>
    <property type="evidence" value="ECO:0007669"/>
    <property type="project" value="TreeGrafter"/>
</dbReference>
<feature type="disulfide bond" description="Redox-active" evidence="9">
    <location>
        <begin position="109"/>
        <end position="114"/>
    </location>
</feature>
<dbReference type="GO" id="GO:0006749">
    <property type="term" value="P:glutathione metabolic process"/>
    <property type="evidence" value="ECO:0007669"/>
    <property type="project" value="TreeGrafter"/>
</dbReference>
<keyword evidence="4 10" id="KW-0560">Oxidoreductase</keyword>
<evidence type="ECO:0000256" key="4">
    <source>
        <dbReference type="ARBA" id="ARBA00023002"/>
    </source>
</evidence>
<dbReference type="Proteomes" id="UP000256970">
    <property type="component" value="Unassembled WGS sequence"/>
</dbReference>
<dbReference type="Gene3D" id="3.30.390.30">
    <property type="match status" value="1"/>
</dbReference>
<dbReference type="PIRSF" id="PIRSF000350">
    <property type="entry name" value="Mercury_reductase_MerA"/>
    <property type="match status" value="1"/>
</dbReference>
<evidence type="ECO:0000313" key="15">
    <source>
        <dbReference type="Proteomes" id="UP000256970"/>
    </source>
</evidence>
<evidence type="ECO:0000259" key="12">
    <source>
        <dbReference type="Pfam" id="PF02852"/>
    </source>
</evidence>
<feature type="region of interest" description="Disordered" evidence="11">
    <location>
        <begin position="543"/>
        <end position="586"/>
    </location>
</feature>
<evidence type="ECO:0000256" key="11">
    <source>
        <dbReference type="SAM" id="MobiDB-lite"/>
    </source>
</evidence>
<dbReference type="InterPro" id="IPR046952">
    <property type="entry name" value="GSHR/TRXR-like"/>
</dbReference>
<organism evidence="14 15">
    <name type="scientific">Tetradesmus obliquus</name>
    <name type="common">Green alga</name>
    <name type="synonym">Acutodesmus obliquus</name>
    <dbReference type="NCBI Taxonomy" id="3088"/>
    <lineage>
        <taxon>Eukaryota</taxon>
        <taxon>Viridiplantae</taxon>
        <taxon>Chlorophyta</taxon>
        <taxon>core chlorophytes</taxon>
        <taxon>Chlorophyceae</taxon>
        <taxon>CS clade</taxon>
        <taxon>Sphaeropleales</taxon>
        <taxon>Scenedesmaceae</taxon>
        <taxon>Tetradesmus</taxon>
    </lineage>
</organism>
<sequence>MSHLCKAAATAGCTRGALAPTAAAAFLRHASSRSRSTRNITTRAAAPGANGSSSSSSSSYDYDAVIIGAGSAGVRAARTAAEKGARVAVVELPMAFLSSADKGGVGGTCVLRGCVPKKLLLFATEFKSEIESAKGFGWTGASAGELDWGGFMAAKREELSRINKGYKEGLDSAGVELLEGRGVVKGPHEVEVDGRSITTRNIVIATGGQPSHIPIPGAEHAIISDQVLELEALPKVVTLIGGGYIGMEFAGMFARLGCEVHVVARQSLPLAPRFDKEVCEFFMEQCTASAGIHMHMNCNPTDIIREADGSLTVKLAPAEKKDSSSSSSSGGGEIRGNAQVVLAVGRAAKTKGLGLEEIGVEMGPKGSVKVDAHSRTNVPSIWAVGDVTSRIALTPVAKMEGQAVGLSIATGQEVTPSYEAVPSACFSWPYVATVGLTEEEAAKKGLTFEVYSHTFSPLRAHLAARAAPDKPLQRCFVKMLTEPGAGKLLGLHMVGEEAPEIIQGFALALKLGSTKQQLDSLVGIHPTSAEEVLGLKGPVRMYKEGKQQQQDSKQEGMNNSTKAQAAGQRQAGIKAEGGKAEASRAA</sequence>
<dbReference type="Pfam" id="PF07992">
    <property type="entry name" value="Pyr_redox_2"/>
    <property type="match status" value="1"/>
</dbReference>
<dbReference type="SUPFAM" id="SSF55424">
    <property type="entry name" value="FAD/NAD-linked reductases, dimerisation (C-terminal) domain"/>
    <property type="match status" value="1"/>
</dbReference>
<feature type="binding site" evidence="8">
    <location>
        <begin position="241"/>
        <end position="248"/>
    </location>
    <ligand>
        <name>NAD(+)</name>
        <dbReference type="ChEBI" id="CHEBI:57540"/>
    </ligand>
</feature>
<dbReference type="GO" id="GO:0050660">
    <property type="term" value="F:flavin adenine dinucleotide binding"/>
    <property type="evidence" value="ECO:0007669"/>
    <property type="project" value="InterPro"/>
</dbReference>
<evidence type="ECO:0000256" key="2">
    <source>
        <dbReference type="ARBA" id="ARBA00022630"/>
    </source>
</evidence>
<dbReference type="InterPro" id="IPR036188">
    <property type="entry name" value="FAD/NAD-bd_sf"/>
</dbReference>
<dbReference type="InterPro" id="IPR016156">
    <property type="entry name" value="FAD/NAD-linked_Rdtase_dimer_sf"/>
</dbReference>
<dbReference type="InterPro" id="IPR012999">
    <property type="entry name" value="Pyr_OxRdtase_I_AS"/>
</dbReference>
<gene>
    <name evidence="14" type="ORF">BQ4739_LOCUS10552</name>
</gene>
<evidence type="ECO:0000256" key="8">
    <source>
        <dbReference type="PIRSR" id="PIRSR000350-3"/>
    </source>
</evidence>
<reference evidence="14 15" key="1">
    <citation type="submission" date="2016-10" db="EMBL/GenBank/DDBJ databases">
        <authorList>
            <person name="Cai Z."/>
        </authorList>
    </citation>
    <scope>NUCLEOTIDE SEQUENCE [LARGE SCALE GENOMIC DNA]</scope>
</reference>
<dbReference type="PANTHER" id="PTHR42737">
    <property type="entry name" value="GLUTATHIONE REDUCTASE"/>
    <property type="match status" value="1"/>
</dbReference>
<evidence type="ECO:0008006" key="16">
    <source>
        <dbReference type="Google" id="ProtNLM"/>
    </source>
</evidence>
<dbReference type="PANTHER" id="PTHR42737:SF2">
    <property type="entry name" value="GLUTATHIONE REDUCTASE"/>
    <property type="match status" value="1"/>
</dbReference>
<dbReference type="InterPro" id="IPR004099">
    <property type="entry name" value="Pyr_nucl-diS_OxRdtase_dimer"/>
</dbReference>
<evidence type="ECO:0000256" key="1">
    <source>
        <dbReference type="ARBA" id="ARBA00007532"/>
    </source>
</evidence>
<keyword evidence="5" id="KW-1015">Disulfide bond</keyword>
<feature type="binding site" evidence="8">
    <location>
        <position position="386"/>
    </location>
    <ligand>
        <name>FAD</name>
        <dbReference type="ChEBI" id="CHEBI:57692"/>
    </ligand>
</feature>